<sequence length="143" mass="16294">MIPDQHSTNPPPRYTEASLVKALEELGIGRPSTYSSIIKTIQDRGYVYKKGSALVPSWVAFAVTGLLEQHFGRLVDYEFTAAMEDGLDEIAAGHEHRTNWLSNFYFGGDYGVPVRWRVRGLEEAGRRQPRRHRRARSQLHQVV</sequence>
<feature type="domain" description="Topo IA-type catalytic" evidence="2">
    <location>
        <begin position="1"/>
        <end position="113"/>
    </location>
</feature>
<dbReference type="PATRIC" id="fig|1299334.3.peg.7795"/>
<evidence type="ECO:0000259" key="2">
    <source>
        <dbReference type="PROSITE" id="PS52039"/>
    </source>
</evidence>
<gene>
    <name evidence="3" type="ORF">I553_5861</name>
</gene>
<dbReference type="GO" id="GO:0003677">
    <property type="term" value="F:DNA binding"/>
    <property type="evidence" value="ECO:0007669"/>
    <property type="project" value="InterPro"/>
</dbReference>
<proteinExistence type="predicted"/>
<dbReference type="EMBL" id="JAOB01000069">
    <property type="protein sequence ID" value="EUA23220.1"/>
    <property type="molecule type" value="Genomic_DNA"/>
</dbReference>
<dbReference type="InterPro" id="IPR013824">
    <property type="entry name" value="Topo_IA_cen_sub1"/>
</dbReference>
<name>X7ZX55_MYCXE</name>
<evidence type="ECO:0000313" key="3">
    <source>
        <dbReference type="EMBL" id="EUA23220.1"/>
    </source>
</evidence>
<dbReference type="SUPFAM" id="SSF56712">
    <property type="entry name" value="Prokaryotic type I DNA topoisomerase"/>
    <property type="match status" value="1"/>
</dbReference>
<reference evidence="3" key="1">
    <citation type="submission" date="2014-01" db="EMBL/GenBank/DDBJ databases">
        <authorList>
            <person name="Brown-Elliot B."/>
            <person name="Wallace R."/>
            <person name="Lenaerts A."/>
            <person name="Ordway D."/>
            <person name="DeGroote M.A."/>
            <person name="Parker T."/>
            <person name="Sizemore C."/>
            <person name="Tallon L.J."/>
            <person name="Sadzewicz L.K."/>
            <person name="Sengamalay N."/>
            <person name="Fraser C.M."/>
            <person name="Hine E."/>
            <person name="Shefchek K.A."/>
            <person name="Das S.P."/>
            <person name="Tettelin H."/>
        </authorList>
    </citation>
    <scope>NUCLEOTIDE SEQUENCE [LARGE SCALE GENOMIC DNA]</scope>
    <source>
        <strain evidence="3">4042</strain>
    </source>
</reference>
<dbReference type="AlphaFoldDB" id="X7ZX55"/>
<protein>
    <submittedName>
        <fullName evidence="3">DNA topoisomerase family protein</fullName>
    </submittedName>
</protein>
<evidence type="ECO:0000256" key="1">
    <source>
        <dbReference type="ARBA" id="ARBA00023235"/>
    </source>
</evidence>
<comment type="caution">
    <text evidence="3">The sequence shown here is derived from an EMBL/GenBank/DDBJ whole genome shotgun (WGS) entry which is preliminary data.</text>
</comment>
<dbReference type="PANTHER" id="PTHR42785:SF1">
    <property type="entry name" value="DNA TOPOISOMERASE"/>
    <property type="match status" value="1"/>
</dbReference>
<keyword evidence="1 3" id="KW-0413">Isomerase</keyword>
<dbReference type="Pfam" id="PF01131">
    <property type="entry name" value="Topoisom_bac"/>
    <property type="match status" value="1"/>
</dbReference>
<dbReference type="GO" id="GO:0006265">
    <property type="term" value="P:DNA topological change"/>
    <property type="evidence" value="ECO:0007669"/>
    <property type="project" value="InterPro"/>
</dbReference>
<dbReference type="InterPro" id="IPR000380">
    <property type="entry name" value="Topo_IA"/>
</dbReference>
<dbReference type="PROSITE" id="PS52039">
    <property type="entry name" value="TOPO_IA_2"/>
    <property type="match status" value="1"/>
</dbReference>
<dbReference type="Gene3D" id="1.10.460.10">
    <property type="entry name" value="Topoisomerase I, domain 2"/>
    <property type="match status" value="1"/>
</dbReference>
<accession>X7ZX55</accession>
<dbReference type="InterPro" id="IPR013497">
    <property type="entry name" value="Topo_IA_cen"/>
</dbReference>
<dbReference type="InterPro" id="IPR023405">
    <property type="entry name" value="Topo_IA_core_domain"/>
</dbReference>
<organism evidence="3">
    <name type="scientific">Mycobacterium xenopi 4042</name>
    <dbReference type="NCBI Taxonomy" id="1299334"/>
    <lineage>
        <taxon>Bacteria</taxon>
        <taxon>Bacillati</taxon>
        <taxon>Actinomycetota</taxon>
        <taxon>Actinomycetes</taxon>
        <taxon>Mycobacteriales</taxon>
        <taxon>Mycobacteriaceae</taxon>
        <taxon>Mycobacterium</taxon>
    </lineage>
</organism>
<dbReference type="GO" id="GO:0003917">
    <property type="term" value="F:DNA topoisomerase type I (single strand cut, ATP-independent) activity"/>
    <property type="evidence" value="ECO:0007669"/>
    <property type="project" value="InterPro"/>
</dbReference>
<dbReference type="PANTHER" id="PTHR42785">
    <property type="entry name" value="DNA TOPOISOMERASE, TYPE IA, CORE"/>
    <property type="match status" value="1"/>
</dbReference>